<comment type="caution">
    <text evidence="2">The sequence shown here is derived from an EMBL/GenBank/DDBJ whole genome shotgun (WGS) entry which is preliminary data.</text>
</comment>
<evidence type="ECO:0008006" key="4">
    <source>
        <dbReference type="Google" id="ProtNLM"/>
    </source>
</evidence>
<feature type="transmembrane region" description="Helical" evidence="1">
    <location>
        <begin position="6"/>
        <end position="24"/>
    </location>
</feature>
<dbReference type="EMBL" id="JBIRRB010000003">
    <property type="protein sequence ID" value="MFI0910903.1"/>
    <property type="molecule type" value="Genomic_DNA"/>
</dbReference>
<evidence type="ECO:0000256" key="1">
    <source>
        <dbReference type="SAM" id="Phobius"/>
    </source>
</evidence>
<dbReference type="RefSeq" id="WP_397612673.1">
    <property type="nucleotide sequence ID" value="NZ_JBIRRB010000003.1"/>
</dbReference>
<protein>
    <recommendedName>
        <fullName evidence="4">Secreted protein</fullName>
    </recommendedName>
</protein>
<dbReference type="Proteomes" id="UP001611162">
    <property type="component" value="Unassembled WGS sequence"/>
</dbReference>
<evidence type="ECO:0000313" key="2">
    <source>
        <dbReference type="EMBL" id="MFI0910903.1"/>
    </source>
</evidence>
<reference evidence="2 3" key="1">
    <citation type="submission" date="2024-10" db="EMBL/GenBank/DDBJ databases">
        <title>The Natural Products Discovery Center: Release of the First 8490 Sequenced Strains for Exploring Actinobacteria Biosynthetic Diversity.</title>
        <authorList>
            <person name="Kalkreuter E."/>
            <person name="Kautsar S.A."/>
            <person name="Yang D."/>
            <person name="Bader C.D."/>
            <person name="Teijaro C.N."/>
            <person name="Fluegel L."/>
            <person name="Davis C.M."/>
            <person name="Simpson J.R."/>
            <person name="Lauterbach L."/>
            <person name="Steele A.D."/>
            <person name="Gui C."/>
            <person name="Meng S."/>
            <person name="Li G."/>
            <person name="Viehrig K."/>
            <person name="Ye F."/>
            <person name="Su P."/>
            <person name="Kiefer A.F."/>
            <person name="Nichols A."/>
            <person name="Cepeda A.J."/>
            <person name="Yan W."/>
            <person name="Fan B."/>
            <person name="Jiang Y."/>
            <person name="Adhikari A."/>
            <person name="Zheng C.-J."/>
            <person name="Schuster L."/>
            <person name="Cowan T.M."/>
            <person name="Smanski M.J."/>
            <person name="Chevrette M.G."/>
            <person name="De Carvalho L.P.S."/>
            <person name="Shen B."/>
        </authorList>
    </citation>
    <scope>NUCLEOTIDE SEQUENCE [LARGE SCALE GENOMIC DNA]</scope>
    <source>
        <strain evidence="2 3">NPDC020979</strain>
    </source>
</reference>
<organism evidence="2 3">
    <name type="scientific">Streptomyces abikoensis</name>
    <dbReference type="NCBI Taxonomy" id="97398"/>
    <lineage>
        <taxon>Bacteria</taxon>
        <taxon>Bacillati</taxon>
        <taxon>Actinomycetota</taxon>
        <taxon>Actinomycetes</taxon>
        <taxon>Kitasatosporales</taxon>
        <taxon>Streptomycetaceae</taxon>
        <taxon>Streptomyces</taxon>
    </lineage>
</organism>
<keyword evidence="3" id="KW-1185">Reference proteome</keyword>
<accession>A0ABW7T0D0</accession>
<keyword evidence="1" id="KW-0812">Transmembrane</keyword>
<gene>
    <name evidence="2" type="ORF">ACH4TF_10660</name>
</gene>
<sequence length="83" mass="9328">MSDVVPYLVLAGCLAVVMGSLTWLKGVLRRRGIAGSAVRGALASFEEAMRITSHDSHHEIRAQADRRAPVLSPGDRFRRRWWR</sequence>
<keyword evidence="1" id="KW-0472">Membrane</keyword>
<keyword evidence="1" id="KW-1133">Transmembrane helix</keyword>
<proteinExistence type="predicted"/>
<evidence type="ECO:0000313" key="3">
    <source>
        <dbReference type="Proteomes" id="UP001611162"/>
    </source>
</evidence>
<name>A0ABW7T0D0_9ACTN</name>